<evidence type="ECO:0000259" key="1">
    <source>
        <dbReference type="Pfam" id="PF18480"/>
    </source>
</evidence>
<keyword evidence="3" id="KW-1185">Reference proteome</keyword>
<organism evidence="2 3">
    <name type="scientific">Methylobacter tundripaludum</name>
    <dbReference type="NCBI Taxonomy" id="173365"/>
    <lineage>
        <taxon>Bacteria</taxon>
        <taxon>Pseudomonadati</taxon>
        <taxon>Pseudomonadota</taxon>
        <taxon>Gammaproteobacteria</taxon>
        <taxon>Methylococcales</taxon>
        <taxon>Methylococcaceae</taxon>
        <taxon>Methylobacter</taxon>
    </lineage>
</organism>
<accession>A0A2S6GZW6</accession>
<comment type="caution">
    <text evidence="2">The sequence shown here is derived from an EMBL/GenBank/DDBJ whole genome shotgun (WGS) entry which is preliminary data.</text>
</comment>
<sequence length="115" mass="13182">MIFWIDAQLPPQLASWLSQTFKVEAYALRDLQLRDAEDERIFQKARQQGIVLISKDSDFVEMVLRLGTPPQLLWVTCGNVTNRRLQNLLTQVFPRALELLVSGEAIVEIADLEKT</sequence>
<feature type="domain" description="DUF5615" evidence="1">
    <location>
        <begin position="1"/>
        <end position="106"/>
    </location>
</feature>
<evidence type="ECO:0000313" key="2">
    <source>
        <dbReference type="EMBL" id="PPK70716.1"/>
    </source>
</evidence>
<evidence type="ECO:0000313" key="3">
    <source>
        <dbReference type="Proteomes" id="UP000238071"/>
    </source>
</evidence>
<gene>
    <name evidence="2" type="ORF">B0F88_10871</name>
</gene>
<dbReference type="Proteomes" id="UP000238071">
    <property type="component" value="Unassembled WGS sequence"/>
</dbReference>
<dbReference type="InterPro" id="IPR041049">
    <property type="entry name" value="DUF5615"/>
</dbReference>
<name>A0A2S6GZW6_9GAMM</name>
<dbReference type="RefSeq" id="WP_104423984.1">
    <property type="nucleotide sequence ID" value="NZ_PTIY01000008.1"/>
</dbReference>
<proteinExistence type="predicted"/>
<reference evidence="2 3" key="1">
    <citation type="submission" date="2018-02" db="EMBL/GenBank/DDBJ databases">
        <title>Subsurface microbial communities from deep shales in Ohio and West Virginia, USA.</title>
        <authorList>
            <person name="Wrighton K."/>
        </authorList>
    </citation>
    <scope>NUCLEOTIDE SEQUENCE [LARGE SCALE GENOMIC DNA]</scope>
    <source>
        <strain evidence="2 3">OWC-G53F</strain>
    </source>
</reference>
<dbReference type="OrthoDB" id="27473at2"/>
<dbReference type="Pfam" id="PF18480">
    <property type="entry name" value="DUF5615"/>
    <property type="match status" value="1"/>
</dbReference>
<dbReference type="AlphaFoldDB" id="A0A2S6GZW6"/>
<protein>
    <submittedName>
        <fullName evidence="2">Putative nuclease of predicted toxin-antitoxin system</fullName>
    </submittedName>
</protein>
<dbReference type="EMBL" id="PTIY01000008">
    <property type="protein sequence ID" value="PPK70716.1"/>
    <property type="molecule type" value="Genomic_DNA"/>
</dbReference>